<feature type="domain" description="Signal transduction histidine kinase subgroup 3 dimerisation and phosphoacceptor" evidence="6">
    <location>
        <begin position="227"/>
        <end position="293"/>
    </location>
</feature>
<dbReference type="SUPFAM" id="SSF55874">
    <property type="entry name" value="ATPase domain of HSP90 chaperone/DNA topoisomerase II/histidine kinase"/>
    <property type="match status" value="1"/>
</dbReference>
<feature type="region of interest" description="Disordered" evidence="4">
    <location>
        <begin position="1"/>
        <end position="25"/>
    </location>
</feature>
<evidence type="ECO:0000256" key="3">
    <source>
        <dbReference type="ARBA" id="ARBA00023012"/>
    </source>
</evidence>
<dbReference type="Proteomes" id="UP000460157">
    <property type="component" value="Unassembled WGS sequence"/>
</dbReference>
<keyword evidence="5" id="KW-0812">Transmembrane</keyword>
<dbReference type="Gene3D" id="1.20.5.1930">
    <property type="match status" value="1"/>
</dbReference>
<protein>
    <submittedName>
        <fullName evidence="7">Histidine kinase</fullName>
    </submittedName>
</protein>
<gene>
    <name evidence="7" type="ORF">GNZ21_00640</name>
</gene>
<evidence type="ECO:0000256" key="4">
    <source>
        <dbReference type="SAM" id="MobiDB-lite"/>
    </source>
</evidence>
<evidence type="ECO:0000259" key="6">
    <source>
        <dbReference type="Pfam" id="PF07730"/>
    </source>
</evidence>
<sequence length="413" mass="44613">MMRTVSTTPPPTSVPRSGTAPNAAPDTVLGTAAHTGLGTVPNTVPSTVRGRPEQPRPQHVAGFLYAGIWVLFLAVPLVAAWFSTAETHWRIIAVAATLAFGVVYLWFAWHFFSCPEQIATRRLFLACSALGVIAALSIPGIGPWFGAFTTFIAALVIYTRPPLVGIPIGVLIWAAPTVTGYLLAAEPVFWIIGGPGIGMLFVIIFRITEYYDERDREQAESLRHAEERDRIARDVHDVLGHSLTVLTVKAQLARRLIDADQDKARAELAEIEQISRQALGEVRSTVTRLKSPHLPMELDVARDTLESAGITPVLQASEDAADSPVLAWALREAVTNVVRHSQASRCEIVLTPQLLRVADDGVGVGSSREGNGLRGLRERAKTAGAGVVVGRAYPELEGTSPERPGTQIEVRLP</sequence>
<keyword evidence="3" id="KW-0902">Two-component regulatory system</keyword>
<keyword evidence="8" id="KW-1185">Reference proteome</keyword>
<feature type="transmembrane region" description="Helical" evidence="5">
    <location>
        <begin position="189"/>
        <end position="208"/>
    </location>
</feature>
<evidence type="ECO:0000313" key="7">
    <source>
        <dbReference type="EMBL" id="MVT24882.1"/>
    </source>
</evidence>
<dbReference type="InterPro" id="IPR036890">
    <property type="entry name" value="HATPase_C_sf"/>
</dbReference>
<dbReference type="Gene3D" id="3.30.565.10">
    <property type="entry name" value="Histidine kinase-like ATPase, C-terminal domain"/>
    <property type="match status" value="1"/>
</dbReference>
<feature type="transmembrane region" description="Helical" evidence="5">
    <location>
        <begin position="89"/>
        <end position="111"/>
    </location>
</feature>
<comment type="caution">
    <text evidence="7">The sequence shown here is derived from an EMBL/GenBank/DDBJ whole genome shotgun (WGS) entry which is preliminary data.</text>
</comment>
<keyword evidence="5" id="KW-1133">Transmembrane helix</keyword>
<dbReference type="GO" id="GO:0000155">
    <property type="term" value="F:phosphorelay sensor kinase activity"/>
    <property type="evidence" value="ECO:0007669"/>
    <property type="project" value="InterPro"/>
</dbReference>
<keyword evidence="1" id="KW-0808">Transferase</keyword>
<name>A0A7K1UEM9_9MICC</name>
<keyword evidence="2 7" id="KW-0418">Kinase</keyword>
<evidence type="ECO:0000256" key="5">
    <source>
        <dbReference type="SAM" id="Phobius"/>
    </source>
</evidence>
<evidence type="ECO:0000256" key="1">
    <source>
        <dbReference type="ARBA" id="ARBA00022679"/>
    </source>
</evidence>
<dbReference type="Pfam" id="PF07730">
    <property type="entry name" value="HisKA_3"/>
    <property type="match status" value="1"/>
</dbReference>
<proteinExistence type="predicted"/>
<feature type="transmembrane region" description="Helical" evidence="5">
    <location>
        <begin position="163"/>
        <end position="183"/>
    </location>
</feature>
<dbReference type="EMBL" id="WRPM01000005">
    <property type="protein sequence ID" value="MVT24882.1"/>
    <property type="molecule type" value="Genomic_DNA"/>
</dbReference>
<dbReference type="CDD" id="cd16917">
    <property type="entry name" value="HATPase_UhpB-NarQ-NarX-like"/>
    <property type="match status" value="1"/>
</dbReference>
<reference evidence="7 8" key="1">
    <citation type="submission" date="2019-12" db="EMBL/GenBank/DDBJ databases">
        <title>Nesterenkonia muleiensis sp. nov., a novel actinobacterium isolated from sap of Populus euphratica.</title>
        <authorList>
            <person name="Wang R."/>
        </authorList>
    </citation>
    <scope>NUCLEOTIDE SEQUENCE [LARGE SCALE GENOMIC DNA]</scope>
    <source>
        <strain evidence="7 8">F10</strain>
    </source>
</reference>
<evidence type="ECO:0000313" key="8">
    <source>
        <dbReference type="Proteomes" id="UP000460157"/>
    </source>
</evidence>
<dbReference type="PANTHER" id="PTHR24421">
    <property type="entry name" value="NITRATE/NITRITE SENSOR PROTEIN NARX-RELATED"/>
    <property type="match status" value="1"/>
</dbReference>
<dbReference type="GO" id="GO:0046983">
    <property type="term" value="F:protein dimerization activity"/>
    <property type="evidence" value="ECO:0007669"/>
    <property type="project" value="InterPro"/>
</dbReference>
<organism evidence="7 8">
    <name type="scientific">Nesterenkonia alkaliphila</name>
    <dbReference type="NCBI Taxonomy" id="1463631"/>
    <lineage>
        <taxon>Bacteria</taxon>
        <taxon>Bacillati</taxon>
        <taxon>Actinomycetota</taxon>
        <taxon>Actinomycetes</taxon>
        <taxon>Micrococcales</taxon>
        <taxon>Micrococcaceae</taxon>
        <taxon>Nesterenkonia</taxon>
    </lineage>
</organism>
<keyword evidence="5" id="KW-0472">Membrane</keyword>
<dbReference type="GO" id="GO:0016020">
    <property type="term" value="C:membrane"/>
    <property type="evidence" value="ECO:0007669"/>
    <property type="project" value="InterPro"/>
</dbReference>
<dbReference type="InterPro" id="IPR050482">
    <property type="entry name" value="Sensor_HK_TwoCompSys"/>
</dbReference>
<feature type="transmembrane region" description="Helical" evidence="5">
    <location>
        <begin position="62"/>
        <end position="82"/>
    </location>
</feature>
<dbReference type="InterPro" id="IPR011712">
    <property type="entry name" value="Sig_transdc_His_kin_sub3_dim/P"/>
</dbReference>
<evidence type="ECO:0000256" key="2">
    <source>
        <dbReference type="ARBA" id="ARBA00022777"/>
    </source>
</evidence>
<feature type="region of interest" description="Disordered" evidence="4">
    <location>
        <begin position="394"/>
        <end position="413"/>
    </location>
</feature>
<dbReference type="PANTHER" id="PTHR24421:SF63">
    <property type="entry name" value="SENSOR HISTIDINE KINASE DESK"/>
    <property type="match status" value="1"/>
</dbReference>
<accession>A0A7K1UEM9</accession>
<dbReference type="AlphaFoldDB" id="A0A7K1UEM9"/>
<feature type="transmembrane region" description="Helical" evidence="5">
    <location>
        <begin position="123"/>
        <end position="156"/>
    </location>
</feature>